<protein>
    <submittedName>
        <fullName evidence="2">Uncharacterized protein</fullName>
    </submittedName>
</protein>
<evidence type="ECO:0000256" key="1">
    <source>
        <dbReference type="SAM" id="MobiDB-lite"/>
    </source>
</evidence>
<reference evidence="2" key="1">
    <citation type="journal article" date="2022" name="bioRxiv">
        <title>Sequencing and chromosome-scale assembly of the giantPleurodeles waltlgenome.</title>
        <authorList>
            <person name="Brown T."/>
            <person name="Elewa A."/>
            <person name="Iarovenko S."/>
            <person name="Subramanian E."/>
            <person name="Araus A.J."/>
            <person name="Petzold A."/>
            <person name="Susuki M."/>
            <person name="Suzuki K.-i.T."/>
            <person name="Hayashi T."/>
            <person name="Toyoda A."/>
            <person name="Oliveira C."/>
            <person name="Osipova E."/>
            <person name="Leigh N.D."/>
            <person name="Simon A."/>
            <person name="Yun M.H."/>
        </authorList>
    </citation>
    <scope>NUCLEOTIDE SEQUENCE</scope>
    <source>
        <strain evidence="2">20211129_DDA</strain>
        <tissue evidence="2">Liver</tissue>
    </source>
</reference>
<dbReference type="AlphaFoldDB" id="A0AAV7S2J0"/>
<dbReference type="EMBL" id="JANPWB010000009">
    <property type="protein sequence ID" value="KAJ1157960.1"/>
    <property type="molecule type" value="Genomic_DNA"/>
</dbReference>
<name>A0AAV7S2J0_PLEWA</name>
<comment type="caution">
    <text evidence="2">The sequence shown here is derived from an EMBL/GenBank/DDBJ whole genome shotgun (WGS) entry which is preliminary data.</text>
</comment>
<organism evidence="2 3">
    <name type="scientific">Pleurodeles waltl</name>
    <name type="common">Iberian ribbed newt</name>
    <dbReference type="NCBI Taxonomy" id="8319"/>
    <lineage>
        <taxon>Eukaryota</taxon>
        <taxon>Metazoa</taxon>
        <taxon>Chordata</taxon>
        <taxon>Craniata</taxon>
        <taxon>Vertebrata</taxon>
        <taxon>Euteleostomi</taxon>
        <taxon>Amphibia</taxon>
        <taxon>Batrachia</taxon>
        <taxon>Caudata</taxon>
        <taxon>Salamandroidea</taxon>
        <taxon>Salamandridae</taxon>
        <taxon>Pleurodelinae</taxon>
        <taxon>Pleurodeles</taxon>
    </lineage>
</organism>
<proteinExistence type="predicted"/>
<gene>
    <name evidence="2" type="ORF">NDU88_010656</name>
</gene>
<feature type="region of interest" description="Disordered" evidence="1">
    <location>
        <begin position="1"/>
        <end position="31"/>
    </location>
</feature>
<evidence type="ECO:0000313" key="2">
    <source>
        <dbReference type="EMBL" id="KAJ1157960.1"/>
    </source>
</evidence>
<dbReference type="Proteomes" id="UP001066276">
    <property type="component" value="Chromosome 5"/>
</dbReference>
<evidence type="ECO:0000313" key="3">
    <source>
        <dbReference type="Proteomes" id="UP001066276"/>
    </source>
</evidence>
<keyword evidence="3" id="KW-1185">Reference proteome</keyword>
<accession>A0AAV7S2J0</accession>
<sequence>MPGALQMCLPRGPRPRRIAGRRGEDKNFTESFGASGIKPWAEAAQVFRQGRRGLAFCHLRGAPASTVLCTWTSEAANRTQLRGKTPACLVGEDSYMTPVKLRARVVSRGPSLASKQ</sequence>